<comment type="subcellular location">
    <subcellularLocation>
        <location evidence="1">Cytoplasm</location>
    </subcellularLocation>
</comment>
<organism evidence="11 12">
    <name type="scientific">Imperialibacter roseus</name>
    <dbReference type="NCBI Taxonomy" id="1324217"/>
    <lineage>
        <taxon>Bacteria</taxon>
        <taxon>Pseudomonadati</taxon>
        <taxon>Bacteroidota</taxon>
        <taxon>Cytophagia</taxon>
        <taxon>Cytophagales</taxon>
        <taxon>Flammeovirgaceae</taxon>
        <taxon>Imperialibacter</taxon>
    </lineage>
</organism>
<keyword evidence="9" id="KW-0460">Magnesium</keyword>
<comment type="similarity">
    <text evidence="2">Belongs to the TsaE family.</text>
</comment>
<dbReference type="SUPFAM" id="SSF52540">
    <property type="entry name" value="P-loop containing nucleoside triphosphate hydrolases"/>
    <property type="match status" value="1"/>
</dbReference>
<dbReference type="PANTHER" id="PTHR33540">
    <property type="entry name" value="TRNA THREONYLCARBAMOYLADENOSINE BIOSYNTHESIS PROTEIN TSAE"/>
    <property type="match status" value="1"/>
</dbReference>
<dbReference type="PANTHER" id="PTHR33540:SF2">
    <property type="entry name" value="TRNA THREONYLCARBAMOYLADENOSINE BIOSYNTHESIS PROTEIN TSAE"/>
    <property type="match status" value="1"/>
</dbReference>
<evidence type="ECO:0000313" key="11">
    <source>
        <dbReference type="EMBL" id="WOK07657.1"/>
    </source>
</evidence>
<keyword evidence="4" id="KW-0963">Cytoplasm</keyword>
<keyword evidence="7" id="KW-0547">Nucleotide-binding</keyword>
<protein>
    <recommendedName>
        <fullName evidence="3">tRNA threonylcarbamoyladenosine biosynthesis protein TsaE</fullName>
    </recommendedName>
    <alternativeName>
        <fullName evidence="10">t(6)A37 threonylcarbamoyladenosine biosynthesis protein TsaE</fullName>
    </alternativeName>
</protein>
<evidence type="ECO:0000256" key="8">
    <source>
        <dbReference type="ARBA" id="ARBA00022840"/>
    </source>
</evidence>
<evidence type="ECO:0000256" key="10">
    <source>
        <dbReference type="ARBA" id="ARBA00032441"/>
    </source>
</evidence>
<proteinExistence type="inferred from homology"/>
<dbReference type="InterPro" id="IPR027417">
    <property type="entry name" value="P-loop_NTPase"/>
</dbReference>
<dbReference type="Proteomes" id="UP001302349">
    <property type="component" value="Chromosome"/>
</dbReference>
<evidence type="ECO:0000256" key="9">
    <source>
        <dbReference type="ARBA" id="ARBA00022842"/>
    </source>
</evidence>
<keyword evidence="5" id="KW-0819">tRNA processing</keyword>
<keyword evidence="12" id="KW-1185">Reference proteome</keyword>
<reference evidence="11 12" key="1">
    <citation type="journal article" date="2023" name="Microbiol. Resour. Announc.">
        <title>Complete Genome Sequence of Imperialibacter roseus strain P4T.</title>
        <authorList>
            <person name="Tizabi D.R."/>
            <person name="Bachvaroff T."/>
            <person name="Hill R.T."/>
        </authorList>
    </citation>
    <scope>NUCLEOTIDE SEQUENCE [LARGE SCALE GENOMIC DNA]</scope>
    <source>
        <strain evidence="11 12">P4T</strain>
    </source>
</reference>
<sequence length="142" mass="16163">MTTELFCEDIAQLPEIASQIIGQAGEGKVWIFEGELGAGKTTLIKELCEQLEVVDNVSSPTFSIVNEYETTEGETIYHFDFYRIKSEAEAADIGVDEYFYSGNYCFIEWPSKIPSLLPEEYLKITLILVSENQRKILLERYG</sequence>
<evidence type="ECO:0000256" key="6">
    <source>
        <dbReference type="ARBA" id="ARBA00022723"/>
    </source>
</evidence>
<evidence type="ECO:0000256" key="4">
    <source>
        <dbReference type="ARBA" id="ARBA00022490"/>
    </source>
</evidence>
<keyword evidence="6" id="KW-0479">Metal-binding</keyword>
<evidence type="ECO:0000256" key="2">
    <source>
        <dbReference type="ARBA" id="ARBA00007599"/>
    </source>
</evidence>
<dbReference type="EMBL" id="CP136051">
    <property type="protein sequence ID" value="WOK07657.1"/>
    <property type="molecule type" value="Genomic_DNA"/>
</dbReference>
<dbReference type="RefSeq" id="WP_317490325.1">
    <property type="nucleotide sequence ID" value="NZ_CP136051.1"/>
</dbReference>
<evidence type="ECO:0000256" key="5">
    <source>
        <dbReference type="ARBA" id="ARBA00022694"/>
    </source>
</evidence>
<accession>A0ABZ0IVI9</accession>
<dbReference type="NCBIfam" id="TIGR00150">
    <property type="entry name" value="T6A_YjeE"/>
    <property type="match status" value="1"/>
</dbReference>
<dbReference type="InterPro" id="IPR003442">
    <property type="entry name" value="T6A_TsaE"/>
</dbReference>
<name>A0ABZ0IVI9_9BACT</name>
<evidence type="ECO:0000256" key="7">
    <source>
        <dbReference type="ARBA" id="ARBA00022741"/>
    </source>
</evidence>
<gene>
    <name evidence="11" type="primary">tsaE</name>
    <name evidence="11" type="ORF">RT717_03345</name>
</gene>
<dbReference type="Gene3D" id="3.40.50.300">
    <property type="entry name" value="P-loop containing nucleotide triphosphate hydrolases"/>
    <property type="match status" value="1"/>
</dbReference>
<keyword evidence="8" id="KW-0067">ATP-binding</keyword>
<evidence type="ECO:0000256" key="1">
    <source>
        <dbReference type="ARBA" id="ARBA00004496"/>
    </source>
</evidence>
<evidence type="ECO:0000256" key="3">
    <source>
        <dbReference type="ARBA" id="ARBA00019010"/>
    </source>
</evidence>
<dbReference type="Pfam" id="PF02367">
    <property type="entry name" value="TsaE"/>
    <property type="match status" value="1"/>
</dbReference>
<evidence type="ECO:0000313" key="12">
    <source>
        <dbReference type="Proteomes" id="UP001302349"/>
    </source>
</evidence>